<feature type="domain" description="N-acetyltransferase" evidence="3">
    <location>
        <begin position="18"/>
        <end position="165"/>
    </location>
</feature>
<dbReference type="PANTHER" id="PTHR43877">
    <property type="entry name" value="AMINOALKYLPHOSPHONATE N-ACETYLTRANSFERASE-RELATED-RELATED"/>
    <property type="match status" value="1"/>
</dbReference>
<accession>A0ABT1PEZ2</accession>
<dbReference type="RefSeq" id="WP_255929458.1">
    <property type="nucleotide sequence ID" value="NZ_JANFNH010000021.1"/>
</dbReference>
<dbReference type="PROSITE" id="PS51186">
    <property type="entry name" value="GNAT"/>
    <property type="match status" value="1"/>
</dbReference>
<dbReference type="SUPFAM" id="SSF55729">
    <property type="entry name" value="Acyl-CoA N-acyltransferases (Nat)"/>
    <property type="match status" value="1"/>
</dbReference>
<evidence type="ECO:0000256" key="2">
    <source>
        <dbReference type="ARBA" id="ARBA00023315"/>
    </source>
</evidence>
<dbReference type="Proteomes" id="UP001206206">
    <property type="component" value="Unassembled WGS sequence"/>
</dbReference>
<comment type="caution">
    <text evidence="4">The sequence shown here is derived from an EMBL/GenBank/DDBJ whole genome shotgun (WGS) entry which is preliminary data.</text>
</comment>
<sequence>MEPWTITPEPVDGPVGTALLREYYTEIVHRYCQVRYGREASQAEIDETLADEPSGHLAPPKGEFLVARRDGVVAGCAGVHLLAPGTAELARVFIRPAARRRGGARRLIHAAERTARQSLGASLLRLDTRHDLVEARALYAGMGYAEIPAYNNSPYAGHWFEKPLTP</sequence>
<protein>
    <submittedName>
        <fullName evidence="4">GNAT family N-acetyltransferase</fullName>
    </submittedName>
</protein>
<evidence type="ECO:0000313" key="4">
    <source>
        <dbReference type="EMBL" id="MCQ4043947.1"/>
    </source>
</evidence>
<dbReference type="InterPro" id="IPR016181">
    <property type="entry name" value="Acyl_CoA_acyltransferase"/>
</dbReference>
<proteinExistence type="predicted"/>
<gene>
    <name evidence="4" type="ORF">NON19_18430</name>
</gene>
<reference evidence="4 5" key="1">
    <citation type="submission" date="2022-06" db="EMBL/GenBank/DDBJ databases">
        <title>Draft genome sequence of type strain Streptomyces rubrisoli DSM 42083.</title>
        <authorList>
            <person name="Duangmal K."/>
            <person name="Klaysubun C."/>
        </authorList>
    </citation>
    <scope>NUCLEOTIDE SEQUENCE [LARGE SCALE GENOMIC DNA]</scope>
    <source>
        <strain evidence="4 5">DSM 42083</strain>
    </source>
</reference>
<dbReference type="Pfam" id="PF00583">
    <property type="entry name" value="Acetyltransf_1"/>
    <property type="match status" value="1"/>
</dbReference>
<evidence type="ECO:0000256" key="1">
    <source>
        <dbReference type="ARBA" id="ARBA00022679"/>
    </source>
</evidence>
<dbReference type="EMBL" id="JANFNH010000021">
    <property type="protein sequence ID" value="MCQ4043947.1"/>
    <property type="molecule type" value="Genomic_DNA"/>
</dbReference>
<dbReference type="Gene3D" id="3.40.630.30">
    <property type="match status" value="1"/>
</dbReference>
<keyword evidence="2" id="KW-0012">Acyltransferase</keyword>
<organism evidence="4 5">
    <name type="scientific">Streptantibioticus rubrisoli</name>
    <dbReference type="NCBI Taxonomy" id="1387313"/>
    <lineage>
        <taxon>Bacteria</taxon>
        <taxon>Bacillati</taxon>
        <taxon>Actinomycetota</taxon>
        <taxon>Actinomycetes</taxon>
        <taxon>Kitasatosporales</taxon>
        <taxon>Streptomycetaceae</taxon>
        <taxon>Streptantibioticus</taxon>
    </lineage>
</organism>
<dbReference type="InterPro" id="IPR000182">
    <property type="entry name" value="GNAT_dom"/>
</dbReference>
<keyword evidence="5" id="KW-1185">Reference proteome</keyword>
<name>A0ABT1PEZ2_9ACTN</name>
<dbReference type="InterPro" id="IPR050832">
    <property type="entry name" value="Bact_Acetyltransf"/>
</dbReference>
<dbReference type="PANTHER" id="PTHR43877:SF2">
    <property type="entry name" value="AMINOALKYLPHOSPHONATE N-ACETYLTRANSFERASE-RELATED"/>
    <property type="match status" value="1"/>
</dbReference>
<evidence type="ECO:0000259" key="3">
    <source>
        <dbReference type="PROSITE" id="PS51186"/>
    </source>
</evidence>
<keyword evidence="1" id="KW-0808">Transferase</keyword>
<evidence type="ECO:0000313" key="5">
    <source>
        <dbReference type="Proteomes" id="UP001206206"/>
    </source>
</evidence>